<evidence type="ECO:0000256" key="2">
    <source>
        <dbReference type="SAM" id="SignalP"/>
    </source>
</evidence>
<reference evidence="3" key="1">
    <citation type="submission" date="2024-03" db="EMBL/GenBank/DDBJ databases">
        <title>WGS assembly of Saponaria officinalis var. Norfolk2.</title>
        <authorList>
            <person name="Jenkins J."/>
            <person name="Shu S."/>
            <person name="Grimwood J."/>
            <person name="Barry K."/>
            <person name="Goodstein D."/>
            <person name="Schmutz J."/>
            <person name="Leebens-Mack J."/>
            <person name="Osbourn A."/>
        </authorList>
    </citation>
    <scope>NUCLEOTIDE SEQUENCE [LARGE SCALE GENOMIC DNA]</scope>
    <source>
        <strain evidence="3">JIC</strain>
    </source>
</reference>
<feature type="signal peptide" evidence="2">
    <location>
        <begin position="1"/>
        <end position="20"/>
    </location>
</feature>
<feature type="region of interest" description="Disordered" evidence="1">
    <location>
        <begin position="80"/>
        <end position="120"/>
    </location>
</feature>
<evidence type="ECO:0000313" key="3">
    <source>
        <dbReference type="EMBL" id="KAK9666641.1"/>
    </source>
</evidence>
<feature type="chain" id="PRO_5043609597" evidence="2">
    <location>
        <begin position="21"/>
        <end position="156"/>
    </location>
</feature>
<keyword evidence="4" id="KW-1185">Reference proteome</keyword>
<name>A0AAW1GS98_SAPOF</name>
<accession>A0AAW1GS98</accession>
<dbReference type="Proteomes" id="UP001443914">
    <property type="component" value="Unassembled WGS sequence"/>
</dbReference>
<dbReference type="AlphaFoldDB" id="A0AAW1GS98"/>
<keyword evidence="2" id="KW-0732">Signal</keyword>
<evidence type="ECO:0000313" key="4">
    <source>
        <dbReference type="Proteomes" id="UP001443914"/>
    </source>
</evidence>
<organism evidence="3 4">
    <name type="scientific">Saponaria officinalis</name>
    <name type="common">Common soapwort</name>
    <name type="synonym">Lychnis saponaria</name>
    <dbReference type="NCBI Taxonomy" id="3572"/>
    <lineage>
        <taxon>Eukaryota</taxon>
        <taxon>Viridiplantae</taxon>
        <taxon>Streptophyta</taxon>
        <taxon>Embryophyta</taxon>
        <taxon>Tracheophyta</taxon>
        <taxon>Spermatophyta</taxon>
        <taxon>Magnoliopsida</taxon>
        <taxon>eudicotyledons</taxon>
        <taxon>Gunneridae</taxon>
        <taxon>Pentapetalae</taxon>
        <taxon>Caryophyllales</taxon>
        <taxon>Caryophyllaceae</taxon>
        <taxon>Caryophylleae</taxon>
        <taxon>Saponaria</taxon>
    </lineage>
</organism>
<proteinExistence type="predicted"/>
<protein>
    <submittedName>
        <fullName evidence="3">Uncharacterized protein</fullName>
    </submittedName>
</protein>
<feature type="compositionally biased region" description="Basic and acidic residues" evidence="1">
    <location>
        <begin position="97"/>
        <end position="113"/>
    </location>
</feature>
<gene>
    <name evidence="3" type="ORF">RND81_14G200300</name>
</gene>
<evidence type="ECO:0000256" key="1">
    <source>
        <dbReference type="SAM" id="MobiDB-lite"/>
    </source>
</evidence>
<feature type="compositionally biased region" description="Polar residues" evidence="1">
    <location>
        <begin position="80"/>
        <end position="94"/>
    </location>
</feature>
<comment type="caution">
    <text evidence="3">The sequence shown here is derived from an EMBL/GenBank/DDBJ whole genome shotgun (WGS) entry which is preliminary data.</text>
</comment>
<sequence length="156" mass="17665">MLSNLLLMVDSLLVVRKNLSYQLSLSNYSYGGLILQARSNAESSLQGERRLGEEFCYDPIENQSSSVGQVEQSKSVQIESMASAVEQSKSVQSDEQIESKSKSKPKEGKDRSKEARRKKRRCHIERMMNLMLCSEGFFKRLVEYIVTLLAVVVFSS</sequence>
<dbReference type="EMBL" id="JBDFQZ010000014">
    <property type="protein sequence ID" value="KAK9666641.1"/>
    <property type="molecule type" value="Genomic_DNA"/>
</dbReference>